<name>A0A1F5VV91_9BACT</name>
<evidence type="ECO:0000313" key="4">
    <source>
        <dbReference type="Proteomes" id="UP000178943"/>
    </source>
</evidence>
<accession>A0A1F5VV91</accession>
<evidence type="ECO:0000313" key="3">
    <source>
        <dbReference type="EMBL" id="OGF67374.1"/>
    </source>
</evidence>
<dbReference type="SUPFAM" id="SSF51735">
    <property type="entry name" value="NAD(P)-binding Rossmann-fold domains"/>
    <property type="match status" value="1"/>
</dbReference>
<dbReference type="Pfam" id="PF01370">
    <property type="entry name" value="Epimerase"/>
    <property type="match status" value="1"/>
</dbReference>
<dbReference type="EMBL" id="MFGW01000059">
    <property type="protein sequence ID" value="OGF67374.1"/>
    <property type="molecule type" value="Genomic_DNA"/>
</dbReference>
<dbReference type="PANTHER" id="PTHR43000">
    <property type="entry name" value="DTDP-D-GLUCOSE 4,6-DEHYDRATASE-RELATED"/>
    <property type="match status" value="1"/>
</dbReference>
<reference evidence="3 4" key="1">
    <citation type="journal article" date="2016" name="Nat. Commun.">
        <title>Thousands of microbial genomes shed light on interconnected biogeochemical processes in an aquifer system.</title>
        <authorList>
            <person name="Anantharaman K."/>
            <person name="Brown C.T."/>
            <person name="Hug L.A."/>
            <person name="Sharon I."/>
            <person name="Castelle C.J."/>
            <person name="Probst A.J."/>
            <person name="Thomas B.C."/>
            <person name="Singh A."/>
            <person name="Wilkins M.J."/>
            <person name="Karaoz U."/>
            <person name="Brodie E.L."/>
            <person name="Williams K.H."/>
            <person name="Hubbard S.S."/>
            <person name="Banfield J.F."/>
        </authorList>
    </citation>
    <scope>NUCLEOTIDE SEQUENCE [LARGE SCALE GENOMIC DNA]</scope>
</reference>
<dbReference type="InterPro" id="IPR001509">
    <property type="entry name" value="Epimerase_deHydtase"/>
</dbReference>
<dbReference type="AlphaFoldDB" id="A0A1F5VV91"/>
<feature type="domain" description="NAD-dependent epimerase/dehydratase" evidence="2">
    <location>
        <begin position="3"/>
        <end position="264"/>
    </location>
</feature>
<dbReference type="Gene3D" id="3.40.50.720">
    <property type="entry name" value="NAD(P)-binding Rossmann-like Domain"/>
    <property type="match status" value="1"/>
</dbReference>
<organism evidence="3 4">
    <name type="scientific">Candidatus Fischerbacteria bacterium RBG_13_37_8</name>
    <dbReference type="NCBI Taxonomy" id="1817863"/>
    <lineage>
        <taxon>Bacteria</taxon>
        <taxon>Candidatus Fischeribacteriota</taxon>
    </lineage>
</organism>
<sequence length="345" mass="39031">MKVLVTGGCGFLGSHVCEFYIKKGAQVIAYDNMTKHELERTGFAAEEARNYNWNFLKNLGVKMVKADVRNLQELLDNATGCNYIIHTAAQPAMTISWENPELDITTNVMGTFNVLEIARKLKIPVAACATIHIYGNKINDSLKEGKKRYIHKPEGISEDYPTLQGTLTPLHASKAAGDTYMKVYIDTYKLEAASFRLTGIYGTRQFGGEDHGWVANFAIRSVIDWPLTIFGTGKQVRDIIYATDICDAFDAFYRTRVPGVYNIGGGRMTMISLLDCIDILEKINNKRPEFKFEPQRHGDLSYFVCDISRAKKYLKWEPKIKPEEGIKKLIDWIIENKSIFEKKGG</sequence>
<gene>
    <name evidence="3" type="ORF">A2Y62_08110</name>
</gene>
<comment type="similarity">
    <text evidence="1">Belongs to the NAD(P)-dependent epimerase/dehydratase family.</text>
</comment>
<dbReference type="STRING" id="1817863.A2Y62_08110"/>
<evidence type="ECO:0000256" key="1">
    <source>
        <dbReference type="ARBA" id="ARBA00007637"/>
    </source>
</evidence>
<dbReference type="Proteomes" id="UP000178943">
    <property type="component" value="Unassembled WGS sequence"/>
</dbReference>
<evidence type="ECO:0000259" key="2">
    <source>
        <dbReference type="Pfam" id="PF01370"/>
    </source>
</evidence>
<comment type="caution">
    <text evidence="3">The sequence shown here is derived from an EMBL/GenBank/DDBJ whole genome shotgun (WGS) entry which is preliminary data.</text>
</comment>
<protein>
    <submittedName>
        <fullName evidence="3">Nucleoside-diphosphate sugar epimerase</fullName>
    </submittedName>
</protein>
<dbReference type="InterPro" id="IPR036291">
    <property type="entry name" value="NAD(P)-bd_dom_sf"/>
</dbReference>
<proteinExistence type="inferred from homology"/>